<evidence type="ECO:0000313" key="6">
    <source>
        <dbReference type="Proteomes" id="UP000037247"/>
    </source>
</evidence>
<evidence type="ECO:0000259" key="4">
    <source>
        <dbReference type="Pfam" id="PF00135"/>
    </source>
</evidence>
<dbReference type="Pfam" id="PF00135">
    <property type="entry name" value="COesterase"/>
    <property type="match status" value="1"/>
</dbReference>
<dbReference type="SUPFAM" id="SSF53474">
    <property type="entry name" value="alpha/beta-Hydrolases"/>
    <property type="match status" value="1"/>
</dbReference>
<dbReference type="InterPro" id="IPR019826">
    <property type="entry name" value="Carboxylesterase_B_AS"/>
</dbReference>
<keyword evidence="2 3" id="KW-0378">Hydrolase</keyword>
<dbReference type="InterPro" id="IPR029058">
    <property type="entry name" value="AB_hydrolase_fold"/>
</dbReference>
<evidence type="ECO:0000256" key="3">
    <source>
        <dbReference type="RuleBase" id="RU361235"/>
    </source>
</evidence>
<dbReference type="PROSITE" id="PS00122">
    <property type="entry name" value="CARBOXYLESTERASE_B_1"/>
    <property type="match status" value="1"/>
</dbReference>
<accession>A0ABR5IHD2</accession>
<sequence>MTRTHLETPVVATTSGRVSGRRTDDVTAFLGIPYAAPPVGLAAFDSPRPVDAWDGVRTATEYGPTAPQVPYPAPIAALLDNVIALGDDYLTVNVWTPDHGAGGLPVMVWIHGGAFTRGSNRLAMYAGDTFARDGVVCVGINYRLGTAGFASVSGGVENRGLRDQIAALEWVQANIASFGGDPGNVTIFGESAGAMSVASLLASPLARGLFRRAIMQSGNGSVAAQIDDARLVTARLSEILGVEADAQSLADVDPAALLAAQSQLALECMVNPDPAVWGESTVAQGMGIMSQFPIVDGDVLTSVPHEAIASGAGADIPLLAGWNADEFRFFLVASGGADAVTEQAAAAVLGRQPNGIEHLRARLDAGDSPGDALAQALTARAFSGPTTALAASRPSGSTHLYEFGYRSPRAGIRAGHAVEIPFVFDHLDQAHALVGPEPDQQIADEMHRAWVDFATTGDPGWSSTGSESDNRHFRRFGF</sequence>
<comment type="caution">
    <text evidence="5">The sequence shown here is derived from an EMBL/GenBank/DDBJ whole genome shotgun (WGS) entry which is preliminary data.</text>
</comment>
<dbReference type="Proteomes" id="UP000037247">
    <property type="component" value="Unassembled WGS sequence"/>
</dbReference>
<keyword evidence="6" id="KW-1185">Reference proteome</keyword>
<protein>
    <recommendedName>
        <fullName evidence="3">Carboxylic ester hydrolase</fullName>
        <ecNumber evidence="3">3.1.1.-</ecNumber>
    </recommendedName>
</protein>
<evidence type="ECO:0000256" key="1">
    <source>
        <dbReference type="ARBA" id="ARBA00005964"/>
    </source>
</evidence>
<dbReference type="InterPro" id="IPR002018">
    <property type="entry name" value="CarbesteraseB"/>
</dbReference>
<dbReference type="EC" id="3.1.1.-" evidence="3"/>
<gene>
    <name evidence="5" type="ORF">ABW18_01515</name>
</gene>
<dbReference type="RefSeq" id="WP_049697229.1">
    <property type="nucleotide sequence ID" value="NZ_JAQDQF010000001.1"/>
</dbReference>
<dbReference type="PANTHER" id="PTHR11559">
    <property type="entry name" value="CARBOXYLESTERASE"/>
    <property type="match status" value="1"/>
</dbReference>
<dbReference type="Gene3D" id="3.40.50.1820">
    <property type="entry name" value="alpha/beta hydrolase"/>
    <property type="match status" value="1"/>
</dbReference>
<dbReference type="InterPro" id="IPR050309">
    <property type="entry name" value="Type-B_Carboxylest/Lipase"/>
</dbReference>
<dbReference type="EMBL" id="LDTZ01000013">
    <property type="protein sequence ID" value="KNA93136.1"/>
    <property type="molecule type" value="Genomic_DNA"/>
</dbReference>
<evidence type="ECO:0000256" key="2">
    <source>
        <dbReference type="ARBA" id="ARBA00022801"/>
    </source>
</evidence>
<evidence type="ECO:0000313" key="5">
    <source>
        <dbReference type="EMBL" id="KNA93136.1"/>
    </source>
</evidence>
<organism evidence="5 6">
    <name type="scientific">Gordonia jacobaea</name>
    <dbReference type="NCBI Taxonomy" id="122202"/>
    <lineage>
        <taxon>Bacteria</taxon>
        <taxon>Bacillati</taxon>
        <taxon>Actinomycetota</taxon>
        <taxon>Actinomycetes</taxon>
        <taxon>Mycobacteriales</taxon>
        <taxon>Gordoniaceae</taxon>
        <taxon>Gordonia</taxon>
    </lineage>
</organism>
<proteinExistence type="inferred from homology"/>
<comment type="similarity">
    <text evidence="1 3">Belongs to the type-B carboxylesterase/lipase family.</text>
</comment>
<name>A0ABR5IHD2_9ACTN</name>
<reference evidence="5 6" key="1">
    <citation type="submission" date="2015-05" db="EMBL/GenBank/DDBJ databases">
        <title>Draft genome sequence of the bacterium Gordonia jacobaea a new member of the Gordonia genus.</title>
        <authorList>
            <person name="Jimenez-Galisteo G."/>
            <person name="Dominguez A."/>
            <person name="Munoz E."/>
            <person name="Vinas M."/>
        </authorList>
    </citation>
    <scope>NUCLEOTIDE SEQUENCE [LARGE SCALE GENOMIC DNA]</scope>
    <source>
        <strain evidence="6">mv1</strain>
    </source>
</reference>
<feature type="domain" description="Carboxylesterase type B" evidence="4">
    <location>
        <begin position="8"/>
        <end position="460"/>
    </location>
</feature>